<comment type="caution">
    <text evidence="6">The sequence shown here is derived from an EMBL/GenBank/DDBJ whole genome shotgun (WGS) entry which is preliminary data.</text>
</comment>
<comment type="subcellular location">
    <subcellularLocation>
        <location evidence="1">Secreted</location>
    </subcellularLocation>
</comment>
<name>A0ABU0TJF6_9FLAO</name>
<evidence type="ECO:0000313" key="7">
    <source>
        <dbReference type="Proteomes" id="UP001225072"/>
    </source>
</evidence>
<dbReference type="EMBL" id="JAUTAL010000001">
    <property type="protein sequence ID" value="MDQ1097185.1"/>
    <property type="molecule type" value="Genomic_DNA"/>
</dbReference>
<dbReference type="PANTHER" id="PTHR32305">
    <property type="match status" value="1"/>
</dbReference>
<keyword evidence="3" id="KW-0843">Virulence</keyword>
<evidence type="ECO:0000256" key="1">
    <source>
        <dbReference type="ARBA" id="ARBA00004613"/>
    </source>
</evidence>
<dbReference type="InterPro" id="IPR031325">
    <property type="entry name" value="RHS_repeat"/>
</dbReference>
<organism evidence="6 7">
    <name type="scientific">Chryseobacterium camelliae</name>
    <dbReference type="NCBI Taxonomy" id="1265445"/>
    <lineage>
        <taxon>Bacteria</taxon>
        <taxon>Pseudomonadati</taxon>
        <taxon>Bacteroidota</taxon>
        <taxon>Flavobacteriia</taxon>
        <taxon>Flavobacteriales</taxon>
        <taxon>Weeksellaceae</taxon>
        <taxon>Chryseobacterium group</taxon>
        <taxon>Chryseobacterium</taxon>
    </lineage>
</organism>
<dbReference type="Gene3D" id="2.180.10.10">
    <property type="entry name" value="RHS repeat-associated core"/>
    <property type="match status" value="2"/>
</dbReference>
<feature type="domain" description="Insecticide toxin TcdB middle/N-terminal" evidence="5">
    <location>
        <begin position="1694"/>
        <end position="1840"/>
    </location>
</feature>
<dbReference type="RefSeq" id="WP_307453898.1">
    <property type="nucleotide sequence ID" value="NZ_JAUTAL010000001.1"/>
</dbReference>
<dbReference type="PANTHER" id="PTHR32305:SF15">
    <property type="entry name" value="PROTEIN RHSA-RELATED"/>
    <property type="match status" value="1"/>
</dbReference>
<dbReference type="InterPro" id="IPR022385">
    <property type="entry name" value="Rhs_assc_core"/>
</dbReference>
<dbReference type="Pfam" id="PF12256">
    <property type="entry name" value="TcdB_toxin_midN"/>
    <property type="match status" value="1"/>
</dbReference>
<feature type="compositionally biased region" description="Polar residues" evidence="4">
    <location>
        <begin position="2752"/>
        <end position="2770"/>
    </location>
</feature>
<dbReference type="InterPro" id="IPR050708">
    <property type="entry name" value="T6SS_VgrG/RHS"/>
</dbReference>
<dbReference type="Pfam" id="PF05593">
    <property type="entry name" value="RHS_repeat"/>
    <property type="match status" value="1"/>
</dbReference>
<dbReference type="Pfam" id="PF26363">
    <property type="entry name" value="Phospholipase-like"/>
    <property type="match status" value="1"/>
</dbReference>
<dbReference type="SUPFAM" id="SSF69318">
    <property type="entry name" value="Integrin alpha N-terminal domain"/>
    <property type="match status" value="2"/>
</dbReference>
<dbReference type="Proteomes" id="UP001225072">
    <property type="component" value="Unassembled WGS sequence"/>
</dbReference>
<dbReference type="NCBIfam" id="TIGR03696">
    <property type="entry name" value="Rhs_assc_core"/>
    <property type="match status" value="1"/>
</dbReference>
<gene>
    <name evidence="6" type="ORF">QE404_002332</name>
</gene>
<feature type="region of interest" description="Disordered" evidence="4">
    <location>
        <begin position="1209"/>
        <end position="1244"/>
    </location>
</feature>
<keyword evidence="7" id="KW-1185">Reference proteome</keyword>
<dbReference type="InterPro" id="IPR006530">
    <property type="entry name" value="YD"/>
</dbReference>
<proteinExistence type="predicted"/>
<evidence type="ECO:0000256" key="2">
    <source>
        <dbReference type="ARBA" id="ARBA00022525"/>
    </source>
</evidence>
<accession>A0ABU0TJF6</accession>
<keyword evidence="2" id="KW-0964">Secreted</keyword>
<protein>
    <submittedName>
        <fullName evidence="6">RHS repeat-associated protein</fullName>
    </submittedName>
</protein>
<evidence type="ECO:0000256" key="4">
    <source>
        <dbReference type="SAM" id="MobiDB-lite"/>
    </source>
</evidence>
<sequence>MKNIIQLSESDQTKGSFLIGENGIETSYKFPSESKSFKTFNADYYKAKDINISEGDELSIAYEGMNLNIEKGTSEAARIELLKLRSKDFPATSQGLKNVTLGNSAYRLSVVSGKLNKKVKLTMPYDEKRLGLVSPKDIKVFYFDYARKQWVIEKASAVDSKTKTVTVEGDGNTDYINGVISVPESPQLNAFAPTSISGLKAADPVAGVQLLSPPSPNQRGDASMSYPIVMPSGVHGMQPNLAISYNSSNGNGVMGEGWSISGVSGITLDTRWGTPGFDPNYETELYLLDGEMLVYEGGYLPHRHINGNGVLDVTRQARNTSGKKNFYLRKNNGFTRIERYGSSPTSYTWIITDTDGTKRYYGGDGMSVNNNAVVKTDQGQIVQWGITKEIDVHDNNIKYYYDNKILQAGQYPVTGDNLNLANGRQFHIERITYTGRNDNDGPYSVSFSYKDASRPDYSISAKEGVKRVETARLDNITVNYNDTSASLNGIVKNYTFSYQTGAFYKTLLQSIKGPGVNYQLEYHNDIGNALFSADQNVQAPTPDAFSGAVSSALTPSKISADHNFEWGWSLRAGIGFGLLRPHKTGDKNFMVSGFLGESYPDVKKGIELIDFNGDGITDILYRKRNGDNGLKIIPGSLDGNGNLQFTSAEQNILNLKSNFSRTTGSTFTTGGTVLFNWWKMGFDFTKSWSKSKSVTPVYLIDANSDGLPDIVKDNKVWFNHIKDNGQPEMVTTSDMTENMVLKGNVAVPYTEPEEDDDDDDGEEPVKAKNDVVKVWIAPKAGFIKISDQISMADPLKEATAVYSVEMKDPFNMPKNGRLFLTTLTGNSAPVSVYLEHYNDYPSTPLGISHSDRIAVKSGDKVYFRLHKKKGTNYVVNTTPKIQYVDNLGYNIGDSMEEEQDGFQPNALEYQQKFLLNNLTKTLKFSGSGTHSIEVPAFTVSQLRDDVTYQITLSKEDIVDPATDIKVLYTKTYGQTTGPVSIQDVSLNFNAPLGVPGGWHLKFSVLSDSYMNKELEWKNIKVNNGQTQTSAYDVAEYPSYYITDFKPKFHVSNLSNLPQGNNDYSISVNKNIGFSPSLSGNFTYIIKKNGLVVGKRKVGITNAGITETTISGSAINGLDPILFFTGDPYQSVQLQDKINILVFCNTPMDRAAYESLRAQLQDQVFNVYYGSSFQLAGSTSETSVNTGEFNGISAVYHNWGQFVYNEKKDVKQGQNPMSPPDPKDEPPTAPVASNGPDYTLNPDTPKDQYGALINSDFLDAPFSQFNYDYSSCSGITDQNEYTECVGDIIQNNFQNIANTNIMAGFNPIVPLITYYVKNGSASTEKWVNNLFTEQYSMAASFRDEESITPFFVNDDPDEPDTELQGDLNTEMYAIEKKQKSKAKTTNWGAGLTVISHSVSQLRGYGNINTQDFFDVNGDGYPDILYRDQAQLTNALGGLQPALGRNLENNGDSPISDNDSFQRTNTVAFSNTAVKTVGRMISNKDSDAKGDESTAWSGGLGYSDYPDSYEKGNKFWADINGDGLVDRVEKDGSDFKYKLNYGTGLVNNPYETYPGLDTNVSKPVGSVSASIGGGLSGLISQGTTFSSGWGVSGNVSASASSGTGKRTFQDINGDGLADLITVDNNGNTQVNYNMGNKFAPGTPLSKVGSLIDYGNESKTYNGALTLNGGFYVNAPMITIFGITLLYFRAGSDMSGTLGTSISEINKGLRDVNGDGYPDLVINNGNGLQVNYSRIGRTNKLAKVTELSTKGTFTIDYKFSAPTYNDPHSKWVMSEVKVLNPDVTSSTYTQATADKDRVTRFSYENSRYDRRERTVYGFEKVIAEEMNGSSVYRRSVQTFYNTTYFNSGLIRRSEVFPAGVLSNSSDHLYKMYNYSNNYSQITEIPSSQFETYDVGGKEGNRLAWILPVGGTQTTYENGVSLSTSTSMAYNNRGQLINYAYTSNVPAGNYSSAISYHNYSTLLNANILDVPAEIRVFDGSNNLIRQRNTQINQNNGDISQVNVALTSSGTTASTDLTYDTFGNIKTITYPTGYALTYDYDASGKYVLKVTDSFQVVSSATYDPKWDAVLEATDTGGSKIKYSYDAMGRITTVLGPKEAGVSQYTVQYSYFNSPITIGNTQPNLYGAVTQNYDPLHQNNPIETISLSDFTGKTVQVKKDIEMAGDEKMSVSGIVLYDALGRPVKQYHPTFENKDTAVNKSIKLTTAQYFTSRQYDALDRVIYDFDEDGNLTENQYAIDNGMFKHIILQMQNQSVQQRAETFANAEGRTVRTNNFIGNQALTTRYNYNGAGELTSVVDPENITTSYFYDLGGRRIREEHPDHGTNAYLYDAAGHLTGKTTSNLANSGMSQTYITYRYNGNRLMNINYPNLPDGSANPNNVTYQYGTSGFSTGRVARKSDGTGDTDYFYGNMGELIAERRTISGYNIPTVTFTTSYEYDSWNRLLSMRYADTESIQYSYDLGGNLKRMASNQFGDYISVIQYDEYGQRTKVMNGNGTYSSYIYNPSRRLLQNSILKKDNYAVFLDNNYEYDLVGNIVRIANGSTITPNQLGGGYDFSYRYDSLNRLTSSQGMVQKSIKDQHPDPNSINASFDLSMEYNATSGIVKKRQSVSNQGNTDPLNTYDNDYSYVSGTHKVGRITDQATGIDNQFKYDHNGNPGVDILPDSNKFMYWDEEDRMKAFYSDEAGVYQYYAYDDKGDRAIKYTLGEQAKLYQNGALVDGSMVLNAYSIYLNPFMVVTSDGKYTKHYYAGSERIASRLSDNSGQINKAADASSNGKSQDPEPDSEADFKHYAEKAGLDMRSIDTELKASAAQNGLYYLHGDHLGTATFVTDDNGEATQFFVNLPFGETLIEQQVAGKYSNPYKFNAKELDSETALYYYGARYYNPRLSIWYGVDPLAEKYPSWSPYAYTFNNPIIFTDPDGREPYKPTPKEAAAMAAHVYGDKKDNILIGGWRVSKKDFGITLENQKSGFKSQVYERVVNGKVTEYTYATAGTEDLAKDGLADVSQPLGASSQYSLSAKNATTLSNELGDMELSYTGHSLGGGLAALNSNLTRREAITFNAAGVGIATKYLNGQNNSDMKGWFGGFTAAFRTEGKIDAYIMTTDPLNNIQDNNYLMPNVNGKRHYILPTTKGSFYNGHSMDNILKEFGISPDKYKK</sequence>
<dbReference type="InterPro" id="IPR028994">
    <property type="entry name" value="Integrin_alpha_N"/>
</dbReference>
<reference evidence="6 7" key="1">
    <citation type="submission" date="2023-07" db="EMBL/GenBank/DDBJ databases">
        <title>Functional and genomic diversity of the sorghum phyllosphere microbiome.</title>
        <authorList>
            <person name="Shade A."/>
        </authorList>
    </citation>
    <scope>NUCLEOTIDE SEQUENCE [LARGE SCALE GENOMIC DNA]</scope>
    <source>
        <strain evidence="6 7">SORGH_AS_1064</strain>
    </source>
</reference>
<dbReference type="NCBIfam" id="TIGR01643">
    <property type="entry name" value="YD_repeat_2x"/>
    <property type="match status" value="1"/>
</dbReference>
<feature type="region of interest" description="Disordered" evidence="4">
    <location>
        <begin position="2752"/>
        <end position="2778"/>
    </location>
</feature>
<dbReference type="InterPro" id="IPR022045">
    <property type="entry name" value="TcdB_toxin_mid/N"/>
</dbReference>
<evidence type="ECO:0000259" key="5">
    <source>
        <dbReference type="Pfam" id="PF12256"/>
    </source>
</evidence>
<evidence type="ECO:0000256" key="3">
    <source>
        <dbReference type="ARBA" id="ARBA00023026"/>
    </source>
</evidence>
<dbReference type="InterPro" id="IPR003284">
    <property type="entry name" value="Sal_SpvB"/>
</dbReference>
<dbReference type="Pfam" id="PF03534">
    <property type="entry name" value="SpvB"/>
    <property type="match status" value="1"/>
</dbReference>
<evidence type="ECO:0000313" key="6">
    <source>
        <dbReference type="EMBL" id="MDQ1097185.1"/>
    </source>
</evidence>